<dbReference type="InterPro" id="IPR009614">
    <property type="entry name" value="YoeB_toxin"/>
</dbReference>
<comment type="similarity">
    <text evidence="1">Belongs to the YoeB family.</text>
</comment>
<dbReference type="GO" id="GO:0006401">
    <property type="term" value="P:RNA catabolic process"/>
    <property type="evidence" value="ECO:0007669"/>
    <property type="project" value="InterPro"/>
</dbReference>
<evidence type="ECO:0000313" key="8">
    <source>
        <dbReference type="Proteomes" id="UP000322726"/>
    </source>
</evidence>
<evidence type="ECO:0000313" key="7">
    <source>
        <dbReference type="EMBL" id="QEP34760.1"/>
    </source>
</evidence>
<dbReference type="NCBIfam" id="TIGR02385">
    <property type="entry name" value="RelE_StbE"/>
    <property type="match status" value="1"/>
</dbReference>
<dbReference type="RefSeq" id="WP_130233688.1">
    <property type="nucleotide sequence ID" value="NZ_BMEF01000035.1"/>
</dbReference>
<dbReference type="NCBIfam" id="TIGR02116">
    <property type="entry name" value="toxin_Txe_YoeB"/>
    <property type="match status" value="1"/>
</dbReference>
<dbReference type="InterPro" id="IPR035093">
    <property type="entry name" value="RelE/ParE_toxin_dom_sf"/>
</dbReference>
<dbReference type="GO" id="GO:0004519">
    <property type="term" value="F:endonuclease activity"/>
    <property type="evidence" value="ECO:0007669"/>
    <property type="project" value="UniProtKB-KW"/>
</dbReference>
<evidence type="ECO:0000256" key="3">
    <source>
        <dbReference type="ARBA" id="ARBA00022722"/>
    </source>
</evidence>
<reference evidence="7 8" key="3">
    <citation type="submission" date="2019-09" db="EMBL/GenBank/DDBJ databases">
        <title>Taxonomic note: a critical rebuttal of the proposed division of the genus Arcobacter into six genera, emended descriptions of Arcobacter anaerophilus and the genus Arcobacter, and an assessment of genus-level boundaries for Epsilonproteobacteria using in silico genomic comparator tools.</title>
        <authorList>
            <person name="On S.L.W."/>
            <person name="Miller W.G."/>
            <person name="Biggs P."/>
            <person name="Cornelius A."/>
            <person name="Vandamme P."/>
        </authorList>
    </citation>
    <scope>NUCLEOTIDE SEQUENCE [LARGE SCALE GENOMIC DNA]</scope>
    <source>
        <strain evidence="7 8">LMG 26638</strain>
    </source>
</reference>
<dbReference type="Pfam" id="PF06769">
    <property type="entry name" value="YoeB_toxin"/>
    <property type="match status" value="1"/>
</dbReference>
<dbReference type="PANTHER" id="PTHR38039:SF1">
    <property type="entry name" value="TOXIN YOEB"/>
    <property type="match status" value="1"/>
</dbReference>
<dbReference type="KEGG" id="apai:APAC_1664"/>
<keyword evidence="5" id="KW-0378">Hydrolase</keyword>
<evidence type="ECO:0000256" key="1">
    <source>
        <dbReference type="ARBA" id="ARBA00008172"/>
    </source>
</evidence>
<evidence type="ECO:0000256" key="2">
    <source>
        <dbReference type="ARBA" id="ARBA00022649"/>
    </source>
</evidence>
<dbReference type="AlphaFoldDB" id="A0A5C2H725"/>
<dbReference type="PANTHER" id="PTHR38039">
    <property type="entry name" value="TOXIN YOEB"/>
    <property type="match status" value="1"/>
</dbReference>
<evidence type="ECO:0000256" key="4">
    <source>
        <dbReference type="ARBA" id="ARBA00022759"/>
    </source>
</evidence>
<name>A0A5C2H725_9BACT</name>
<sequence length="89" mass="10553">MVEYKILYSKFALNDAKKLVSANLDKKAKELIEIIKKDPFKNPPPYEKLVGNLNGSYSRRINIQHRLVYEVREDDKVIRISRMWSHYGE</sequence>
<keyword evidence="3" id="KW-0540">Nuclease</keyword>
<dbReference type="Gene3D" id="3.30.2310.20">
    <property type="entry name" value="RelE-like"/>
    <property type="match status" value="1"/>
</dbReference>
<dbReference type="SUPFAM" id="SSF143011">
    <property type="entry name" value="RelE-like"/>
    <property type="match status" value="1"/>
</dbReference>
<accession>A0A5C2H725</accession>
<dbReference type="InterPro" id="IPR007712">
    <property type="entry name" value="RelE/ParE_toxin"/>
</dbReference>
<evidence type="ECO:0000256" key="6">
    <source>
        <dbReference type="ARBA" id="ARBA00030388"/>
    </source>
</evidence>
<dbReference type="GO" id="GO:0016787">
    <property type="term" value="F:hydrolase activity"/>
    <property type="evidence" value="ECO:0007669"/>
    <property type="project" value="UniProtKB-KW"/>
</dbReference>
<organism evidence="7 8">
    <name type="scientific">Malaciobacter pacificus</name>
    <dbReference type="NCBI Taxonomy" id="1080223"/>
    <lineage>
        <taxon>Bacteria</taxon>
        <taxon>Pseudomonadati</taxon>
        <taxon>Campylobacterota</taxon>
        <taxon>Epsilonproteobacteria</taxon>
        <taxon>Campylobacterales</taxon>
        <taxon>Arcobacteraceae</taxon>
        <taxon>Malaciobacter</taxon>
    </lineage>
</organism>
<dbReference type="Proteomes" id="UP000322726">
    <property type="component" value="Chromosome"/>
</dbReference>
<reference evidence="8" key="1">
    <citation type="submission" date="2019-09" db="EMBL/GenBank/DDBJ databases">
        <title>Complete genome sequencing of four Arcobacter species reveals a diverse suite of mobile elements.</title>
        <authorList>
            <person name="On S.L.W."/>
            <person name="Miller W.G."/>
            <person name="Biggs P."/>
            <person name="Cornelius A."/>
            <person name="Vandamme P."/>
        </authorList>
    </citation>
    <scope>NUCLEOTIDE SEQUENCE [LARGE SCALE GENOMIC DNA]</scope>
    <source>
        <strain evidence="8">LMG 26638</strain>
    </source>
</reference>
<keyword evidence="4" id="KW-0255">Endonuclease</keyword>
<gene>
    <name evidence="7" type="ORF">APAC_1664</name>
</gene>
<dbReference type="GO" id="GO:0045892">
    <property type="term" value="P:negative regulation of DNA-templated transcription"/>
    <property type="evidence" value="ECO:0007669"/>
    <property type="project" value="TreeGrafter"/>
</dbReference>
<protein>
    <recommendedName>
        <fullName evidence="6">Putative mRNA interferase YoeB</fullName>
    </recommendedName>
</protein>
<proteinExistence type="inferred from homology"/>
<evidence type="ECO:0000256" key="5">
    <source>
        <dbReference type="ARBA" id="ARBA00022801"/>
    </source>
</evidence>
<dbReference type="OrthoDB" id="9801102at2"/>
<keyword evidence="2" id="KW-1277">Toxin-antitoxin system</keyword>
<keyword evidence="8" id="KW-1185">Reference proteome</keyword>
<dbReference type="EMBL" id="CP035928">
    <property type="protein sequence ID" value="QEP34760.1"/>
    <property type="molecule type" value="Genomic_DNA"/>
</dbReference>
<reference evidence="7 8" key="2">
    <citation type="submission" date="2019-09" db="EMBL/GenBank/DDBJ databases">
        <title>Complete genome sequencing of four Arcobacter species reveals a diverse suite of mobile elements.</title>
        <authorList>
            <person name="Miller W.G."/>
            <person name="Yee E."/>
            <person name="Bono J.L."/>
        </authorList>
    </citation>
    <scope>NUCLEOTIDE SEQUENCE [LARGE SCALE GENOMIC DNA]</scope>
    <source>
        <strain evidence="7 8">LMG 26638</strain>
    </source>
</reference>